<proteinExistence type="predicted"/>
<dbReference type="EMBL" id="JACJJG010000009">
    <property type="protein sequence ID" value="MBM6672949.1"/>
    <property type="molecule type" value="Genomic_DNA"/>
</dbReference>
<dbReference type="Gene3D" id="1.20.1250.20">
    <property type="entry name" value="MFS general substrate transporter like domains"/>
    <property type="match status" value="2"/>
</dbReference>
<accession>A0A938WTN1</accession>
<comment type="caution">
    <text evidence="8">The sequence shown here is derived from an EMBL/GenBank/DDBJ whole genome shotgun (WGS) entry which is preliminary data.</text>
</comment>
<dbReference type="InterPro" id="IPR011701">
    <property type="entry name" value="MFS"/>
</dbReference>
<reference evidence="8" key="2">
    <citation type="journal article" date="2021" name="Sci. Rep.">
        <title>The distribution of antibiotic resistance genes in chicken gut microbiota commensals.</title>
        <authorList>
            <person name="Juricova H."/>
            <person name="Matiasovicova J."/>
            <person name="Kubasova T."/>
            <person name="Cejkova D."/>
            <person name="Rychlik I."/>
        </authorList>
    </citation>
    <scope>NUCLEOTIDE SEQUENCE</scope>
    <source>
        <strain evidence="8">An824</strain>
    </source>
</reference>
<dbReference type="PANTHER" id="PTHR43702">
    <property type="entry name" value="L-FUCOSE-PROTON SYMPORTER"/>
    <property type="match status" value="1"/>
</dbReference>
<protein>
    <submittedName>
        <fullName evidence="8">MFS transporter</fullName>
    </submittedName>
</protein>
<dbReference type="Pfam" id="PF07690">
    <property type="entry name" value="MFS_1"/>
    <property type="match status" value="1"/>
</dbReference>
<feature type="transmembrane region" description="Helical" evidence="6">
    <location>
        <begin position="84"/>
        <end position="100"/>
    </location>
</feature>
<evidence type="ECO:0000256" key="5">
    <source>
        <dbReference type="ARBA" id="ARBA00023136"/>
    </source>
</evidence>
<evidence type="ECO:0000259" key="7">
    <source>
        <dbReference type="PROSITE" id="PS50850"/>
    </source>
</evidence>
<keyword evidence="9" id="KW-1185">Reference proteome</keyword>
<feature type="transmembrane region" description="Helical" evidence="6">
    <location>
        <begin position="21"/>
        <end position="41"/>
    </location>
</feature>
<evidence type="ECO:0000256" key="3">
    <source>
        <dbReference type="ARBA" id="ARBA00022692"/>
    </source>
</evidence>
<feature type="transmembrane region" description="Helical" evidence="6">
    <location>
        <begin position="53"/>
        <end position="72"/>
    </location>
</feature>
<sequence length="397" mass="42625">METLHTSPRGGREGASPYIKLVPVMFCFFAMGFVDLVGIASNYVKADLGLDDAVANVFPSMVFFWFLIFSVPTGMLMNRIGRKNTVLLSLAVTIVSLALPLFGDGFYVMLVAFCLLGIGNALMQTSLNPLISTVIKGGNLASTLTFGQFIKAIASFLAPYLAMWGATKAVPSFGYDWKVLFLIYLVVGVLSAVLLFITPIDEDKPEGKASGFGACFRLLGKPVVLLSFIGIMCHVGIDVGTNTTAPKLLMERLGMTLNEAAFATSLYFIFRTVGCLTGSFFLRVMNNRTFFTISVVMMALSMAGMFFGDSKAVLYAAIALVGYGNSNVFSLVYSQALLSEPDKQNEVSGLMIMGLFGGTVFPLLMGFASDAVGQAGAVAVMAIGVIYLITYIKNVKH</sequence>
<keyword evidence="5 6" id="KW-0472">Membrane</keyword>
<evidence type="ECO:0000256" key="2">
    <source>
        <dbReference type="ARBA" id="ARBA00022475"/>
    </source>
</evidence>
<organism evidence="8 9">
    <name type="scientific">Marseilla massiliensis</name>
    <dbReference type="NCBI Taxonomy" id="1841864"/>
    <lineage>
        <taxon>Bacteria</taxon>
        <taxon>Pseudomonadati</taxon>
        <taxon>Bacteroidota</taxon>
        <taxon>Bacteroidia</taxon>
        <taxon>Bacteroidales</taxon>
        <taxon>Prevotellaceae</taxon>
        <taxon>Marseilla</taxon>
    </lineage>
</organism>
<feature type="transmembrane region" description="Helical" evidence="6">
    <location>
        <begin position="144"/>
        <end position="167"/>
    </location>
</feature>
<evidence type="ECO:0000256" key="6">
    <source>
        <dbReference type="SAM" id="Phobius"/>
    </source>
</evidence>
<dbReference type="AlphaFoldDB" id="A0A938WTN1"/>
<name>A0A938WTN1_9BACT</name>
<dbReference type="RefSeq" id="WP_205103506.1">
    <property type="nucleotide sequence ID" value="NZ_JACJJG010000009.1"/>
</dbReference>
<feature type="domain" description="Major facilitator superfamily (MFS) profile" evidence="7">
    <location>
        <begin position="16"/>
        <end position="397"/>
    </location>
</feature>
<feature type="transmembrane region" description="Helical" evidence="6">
    <location>
        <begin position="106"/>
        <end position="123"/>
    </location>
</feature>
<dbReference type="Proteomes" id="UP000706891">
    <property type="component" value="Unassembled WGS sequence"/>
</dbReference>
<gene>
    <name evidence="8" type="ORF">H6A34_03550</name>
</gene>
<reference evidence="8" key="1">
    <citation type="submission" date="2020-08" db="EMBL/GenBank/DDBJ databases">
        <authorList>
            <person name="Cejkova D."/>
            <person name="Kubasova T."/>
            <person name="Jahodarova E."/>
            <person name="Rychlik I."/>
        </authorList>
    </citation>
    <scope>NUCLEOTIDE SEQUENCE</scope>
    <source>
        <strain evidence="8">An824</strain>
    </source>
</reference>
<dbReference type="PANTHER" id="PTHR43702:SF3">
    <property type="entry name" value="PROTEIN TSGA"/>
    <property type="match status" value="1"/>
</dbReference>
<dbReference type="SUPFAM" id="SSF103473">
    <property type="entry name" value="MFS general substrate transporter"/>
    <property type="match status" value="1"/>
</dbReference>
<feature type="transmembrane region" description="Helical" evidence="6">
    <location>
        <begin position="218"/>
        <end position="240"/>
    </location>
</feature>
<dbReference type="GO" id="GO:0005886">
    <property type="term" value="C:plasma membrane"/>
    <property type="evidence" value="ECO:0007669"/>
    <property type="project" value="UniProtKB-SubCell"/>
</dbReference>
<evidence type="ECO:0000313" key="9">
    <source>
        <dbReference type="Proteomes" id="UP000706891"/>
    </source>
</evidence>
<dbReference type="PROSITE" id="PS50850">
    <property type="entry name" value="MFS"/>
    <property type="match status" value="1"/>
</dbReference>
<dbReference type="InterPro" id="IPR050375">
    <property type="entry name" value="MFS_TsgA-like"/>
</dbReference>
<keyword evidence="4 6" id="KW-1133">Transmembrane helix</keyword>
<evidence type="ECO:0000256" key="1">
    <source>
        <dbReference type="ARBA" id="ARBA00004429"/>
    </source>
</evidence>
<evidence type="ECO:0000256" key="4">
    <source>
        <dbReference type="ARBA" id="ARBA00022989"/>
    </source>
</evidence>
<feature type="transmembrane region" description="Helical" evidence="6">
    <location>
        <begin position="374"/>
        <end position="392"/>
    </location>
</feature>
<keyword evidence="3 6" id="KW-0812">Transmembrane</keyword>
<feature type="transmembrane region" description="Helical" evidence="6">
    <location>
        <begin position="289"/>
        <end position="307"/>
    </location>
</feature>
<feature type="transmembrane region" description="Helical" evidence="6">
    <location>
        <begin position="179"/>
        <end position="197"/>
    </location>
</feature>
<keyword evidence="2" id="KW-1003">Cell membrane</keyword>
<dbReference type="InterPro" id="IPR036259">
    <property type="entry name" value="MFS_trans_sf"/>
</dbReference>
<dbReference type="GO" id="GO:0022857">
    <property type="term" value="F:transmembrane transporter activity"/>
    <property type="evidence" value="ECO:0007669"/>
    <property type="project" value="InterPro"/>
</dbReference>
<feature type="transmembrane region" description="Helical" evidence="6">
    <location>
        <begin position="350"/>
        <end position="368"/>
    </location>
</feature>
<feature type="transmembrane region" description="Helical" evidence="6">
    <location>
        <begin position="260"/>
        <end position="282"/>
    </location>
</feature>
<feature type="transmembrane region" description="Helical" evidence="6">
    <location>
        <begin position="313"/>
        <end position="338"/>
    </location>
</feature>
<dbReference type="InterPro" id="IPR020846">
    <property type="entry name" value="MFS_dom"/>
</dbReference>
<comment type="subcellular location">
    <subcellularLocation>
        <location evidence="1">Cell inner membrane</location>
        <topology evidence="1">Multi-pass membrane protein</topology>
    </subcellularLocation>
</comment>
<evidence type="ECO:0000313" key="8">
    <source>
        <dbReference type="EMBL" id="MBM6672949.1"/>
    </source>
</evidence>